<protein>
    <submittedName>
        <fullName evidence="2">DUF4430 domain-containing protein</fullName>
    </submittedName>
</protein>
<feature type="domain" description="Fibronectin type-III" evidence="1">
    <location>
        <begin position="277"/>
        <end position="372"/>
    </location>
</feature>
<dbReference type="Proteomes" id="UP000433359">
    <property type="component" value="Unassembled WGS sequence"/>
</dbReference>
<comment type="caution">
    <text evidence="2">The sequence shown here is derived from an EMBL/GenBank/DDBJ whole genome shotgun (WGS) entry which is preliminary data.</text>
</comment>
<evidence type="ECO:0000313" key="2">
    <source>
        <dbReference type="EMBL" id="MSU81339.1"/>
    </source>
</evidence>
<dbReference type="Gene3D" id="2.170.130.30">
    <property type="match status" value="1"/>
</dbReference>
<evidence type="ECO:0000259" key="1">
    <source>
        <dbReference type="PROSITE" id="PS50853"/>
    </source>
</evidence>
<dbReference type="InterPro" id="IPR013783">
    <property type="entry name" value="Ig-like_fold"/>
</dbReference>
<organism evidence="2 3">
    <name type="scientific">Anaerobutyricum soehngenii</name>
    <dbReference type="NCBI Taxonomy" id="105843"/>
    <lineage>
        <taxon>Bacteria</taxon>
        <taxon>Bacillati</taxon>
        <taxon>Bacillota</taxon>
        <taxon>Clostridia</taxon>
        <taxon>Lachnospirales</taxon>
        <taxon>Lachnospiraceae</taxon>
        <taxon>Anaerobutyricum</taxon>
    </lineage>
</organism>
<proteinExistence type="predicted"/>
<accession>A0A6N7XWZ2</accession>
<dbReference type="SUPFAM" id="SSF49265">
    <property type="entry name" value="Fibronectin type III"/>
    <property type="match status" value="1"/>
</dbReference>
<gene>
    <name evidence="2" type="ORF">FYJ25_02945</name>
</gene>
<name>A0A6N7XWZ2_9FIRM</name>
<dbReference type="Pfam" id="PF14478">
    <property type="entry name" value="DUF4430"/>
    <property type="match status" value="1"/>
</dbReference>
<dbReference type="AlphaFoldDB" id="A0A6N7XWZ2"/>
<dbReference type="EMBL" id="VULP01000003">
    <property type="protein sequence ID" value="MSU81339.1"/>
    <property type="molecule type" value="Genomic_DNA"/>
</dbReference>
<dbReference type="InterPro" id="IPR003961">
    <property type="entry name" value="FN3_dom"/>
</dbReference>
<dbReference type="InterPro" id="IPR027954">
    <property type="entry name" value="Transcobalamin-like_C"/>
</dbReference>
<reference evidence="2 3" key="1">
    <citation type="submission" date="2019-08" db="EMBL/GenBank/DDBJ databases">
        <title>In-depth cultivation of the pig gut microbiome towards novel bacterial diversity and tailored functional studies.</title>
        <authorList>
            <person name="Wylensek D."/>
            <person name="Hitch T.C.A."/>
            <person name="Clavel T."/>
        </authorList>
    </citation>
    <scope>NUCLEOTIDE SEQUENCE [LARGE SCALE GENOMIC DNA]</scope>
    <source>
        <strain evidence="2 3">BSM-383-APC-4H</strain>
    </source>
</reference>
<dbReference type="RefSeq" id="WP_154580503.1">
    <property type="nucleotide sequence ID" value="NZ_VULP01000003.1"/>
</dbReference>
<evidence type="ECO:0000313" key="3">
    <source>
        <dbReference type="Proteomes" id="UP000433359"/>
    </source>
</evidence>
<dbReference type="PROSITE" id="PS50853">
    <property type="entry name" value="FN3"/>
    <property type="match status" value="1"/>
</dbReference>
<dbReference type="Gene3D" id="2.60.40.10">
    <property type="entry name" value="Immunoglobulins"/>
    <property type="match status" value="1"/>
</dbReference>
<dbReference type="InterPro" id="IPR036116">
    <property type="entry name" value="FN3_sf"/>
</dbReference>
<sequence>MTNFNKVLRQYLLLPTLALFLCLFLGINAKAATGGKVYVTVEKFTLGQGYLVEPTEVEIAEGEKASSVLEKVLKANGYQYSLYDEVWYLAGIKNADSGTVKVPSCIQSKWGSNLSSKSGKDLFQYDYSSQSGWMYFVNNESPSVSADGYTLKNGDVVRLCFTLYGWGGDLGCEYDKYLVLPNMDTLIKRMAIFNANKAICVEKGYQTAYNEALALAKNMDAYVIKDDKSNQSQMTAKIQNAYNKLPSDETVVQLKAEKAAAKAAAKAAEAQKILKYTPKAPTLKTVKSKKTRTATLTWNKNKKATGYVIYMSTKKSSGYKKITTIKKWNKITYTKKKLKKNKKYYFKLKAYKTVSGKKYYSAYSNVKKVKVK</sequence>